<feature type="non-terminal residue" evidence="2">
    <location>
        <position position="1"/>
    </location>
</feature>
<reference evidence="2 3" key="1">
    <citation type="submission" date="2020-02" db="EMBL/GenBank/DDBJ databases">
        <title>Draft genome sequence of Haematococcus lacustris strain NIES-144.</title>
        <authorList>
            <person name="Morimoto D."/>
            <person name="Nakagawa S."/>
            <person name="Yoshida T."/>
            <person name="Sawayama S."/>
        </authorList>
    </citation>
    <scope>NUCLEOTIDE SEQUENCE [LARGE SCALE GENOMIC DNA]</scope>
    <source>
        <strain evidence="2 3">NIES-144</strain>
    </source>
</reference>
<name>A0A699YUC2_HAELA</name>
<proteinExistence type="predicted"/>
<dbReference type="AlphaFoldDB" id="A0A699YUC2"/>
<dbReference type="GO" id="GO:0006629">
    <property type="term" value="P:lipid metabolic process"/>
    <property type="evidence" value="ECO:0007669"/>
    <property type="project" value="InterPro"/>
</dbReference>
<evidence type="ECO:0000313" key="2">
    <source>
        <dbReference type="EMBL" id="GFH12835.1"/>
    </source>
</evidence>
<dbReference type="InterPro" id="IPR002921">
    <property type="entry name" value="Fungal_lipase-type"/>
</dbReference>
<organism evidence="2 3">
    <name type="scientific">Haematococcus lacustris</name>
    <name type="common">Green alga</name>
    <name type="synonym">Haematococcus pluvialis</name>
    <dbReference type="NCBI Taxonomy" id="44745"/>
    <lineage>
        <taxon>Eukaryota</taxon>
        <taxon>Viridiplantae</taxon>
        <taxon>Chlorophyta</taxon>
        <taxon>core chlorophytes</taxon>
        <taxon>Chlorophyceae</taxon>
        <taxon>CS clade</taxon>
        <taxon>Chlamydomonadales</taxon>
        <taxon>Haematococcaceae</taxon>
        <taxon>Haematococcus</taxon>
    </lineage>
</organism>
<sequence length="208" mass="22187">MASVPAALHPDAALPNPPNSTPWCLNGSLPLQTHYAAILKFSGVPEQDVLLAVWRSQTFQPAHYVARDVARSKLVICISCHSGMLQAAQWVLASVEQEVLAALQAQPCLDLMVTGHSMGGGIAALLALMLRHDPRLSMRTRSRLRAVCLAPAAVLGHSLAVACRDFVVSVINNNDLVPRVSIHSLSTFVHQVAAASPLQQAMAALARL</sequence>
<evidence type="ECO:0000313" key="3">
    <source>
        <dbReference type="Proteomes" id="UP000485058"/>
    </source>
</evidence>
<dbReference type="PANTHER" id="PTHR46023">
    <property type="entry name" value="LIPASE CLASS 3 PROTEIN-LIKE"/>
    <property type="match status" value="1"/>
</dbReference>
<keyword evidence="3" id="KW-1185">Reference proteome</keyword>
<dbReference type="Proteomes" id="UP000485058">
    <property type="component" value="Unassembled WGS sequence"/>
</dbReference>
<dbReference type="PANTHER" id="PTHR46023:SF6">
    <property type="entry name" value="LIPASE CLASS 3 FAMILY PROTEIN"/>
    <property type="match status" value="1"/>
</dbReference>
<comment type="caution">
    <text evidence="2">The sequence shown here is derived from an EMBL/GenBank/DDBJ whole genome shotgun (WGS) entry which is preliminary data.</text>
</comment>
<feature type="non-terminal residue" evidence="2">
    <location>
        <position position="208"/>
    </location>
</feature>
<dbReference type="Gene3D" id="3.40.50.1820">
    <property type="entry name" value="alpha/beta hydrolase"/>
    <property type="match status" value="1"/>
</dbReference>
<feature type="domain" description="Fungal lipase-type" evidence="1">
    <location>
        <begin position="77"/>
        <end position="182"/>
    </location>
</feature>
<protein>
    <submittedName>
        <fullName evidence="2">Lipase_3 domain-containing protein</fullName>
    </submittedName>
</protein>
<dbReference type="CDD" id="cd00519">
    <property type="entry name" value="Lipase_3"/>
    <property type="match status" value="1"/>
</dbReference>
<accession>A0A699YUC2</accession>
<dbReference type="EMBL" id="BLLF01000545">
    <property type="protein sequence ID" value="GFH12835.1"/>
    <property type="molecule type" value="Genomic_DNA"/>
</dbReference>
<evidence type="ECO:0000259" key="1">
    <source>
        <dbReference type="Pfam" id="PF01764"/>
    </source>
</evidence>
<dbReference type="Pfam" id="PF01764">
    <property type="entry name" value="Lipase_3"/>
    <property type="match status" value="1"/>
</dbReference>
<dbReference type="SUPFAM" id="SSF53474">
    <property type="entry name" value="alpha/beta-Hydrolases"/>
    <property type="match status" value="1"/>
</dbReference>
<gene>
    <name evidence="2" type="ORF">HaLaN_08594</name>
</gene>
<dbReference type="InterPro" id="IPR029058">
    <property type="entry name" value="AB_hydrolase_fold"/>
</dbReference>